<comment type="caution">
    <text evidence="2">The sequence shown here is derived from an EMBL/GenBank/DDBJ whole genome shotgun (WGS) entry which is preliminary data.</text>
</comment>
<evidence type="ECO:0000313" key="2">
    <source>
        <dbReference type="EMBL" id="KAJ3831232.1"/>
    </source>
</evidence>
<name>A0AA38NV93_9AGAR</name>
<organism evidence="2 3">
    <name type="scientific">Lentinula raphanica</name>
    <dbReference type="NCBI Taxonomy" id="153919"/>
    <lineage>
        <taxon>Eukaryota</taxon>
        <taxon>Fungi</taxon>
        <taxon>Dikarya</taxon>
        <taxon>Basidiomycota</taxon>
        <taxon>Agaricomycotina</taxon>
        <taxon>Agaricomycetes</taxon>
        <taxon>Agaricomycetidae</taxon>
        <taxon>Agaricales</taxon>
        <taxon>Marasmiineae</taxon>
        <taxon>Omphalotaceae</taxon>
        <taxon>Lentinula</taxon>
    </lineage>
</organism>
<dbReference type="EMBL" id="MU807663">
    <property type="protein sequence ID" value="KAJ3831232.1"/>
    <property type="molecule type" value="Genomic_DNA"/>
</dbReference>
<feature type="domain" description="F-box" evidence="1">
    <location>
        <begin position="17"/>
        <end position="55"/>
    </location>
</feature>
<keyword evidence="3" id="KW-1185">Reference proteome</keyword>
<gene>
    <name evidence="2" type="ORF">F5878DRAFT_667772</name>
</gene>
<dbReference type="SUPFAM" id="SSF81383">
    <property type="entry name" value="F-box domain"/>
    <property type="match status" value="1"/>
</dbReference>
<sequence>MSSSLASVMESNFGAFSDLDGPVVDKIVAFLDIRDLINFQQTCRAANFHVTDLNRRASQDTVKLL</sequence>
<dbReference type="Pfam" id="PF00646">
    <property type="entry name" value="F-box"/>
    <property type="match status" value="1"/>
</dbReference>
<protein>
    <recommendedName>
        <fullName evidence="1">F-box domain-containing protein</fullName>
    </recommendedName>
</protein>
<accession>A0AA38NV93</accession>
<dbReference type="InterPro" id="IPR001810">
    <property type="entry name" value="F-box_dom"/>
</dbReference>
<dbReference type="CDD" id="cd09917">
    <property type="entry name" value="F-box_SF"/>
    <property type="match status" value="1"/>
</dbReference>
<reference evidence="2" key="1">
    <citation type="submission" date="2022-08" db="EMBL/GenBank/DDBJ databases">
        <authorList>
            <consortium name="DOE Joint Genome Institute"/>
            <person name="Min B."/>
            <person name="Riley R."/>
            <person name="Sierra-Patev S."/>
            <person name="Naranjo-Ortiz M."/>
            <person name="Looney B."/>
            <person name="Konkel Z."/>
            <person name="Slot J.C."/>
            <person name="Sakamoto Y."/>
            <person name="Steenwyk J.L."/>
            <person name="Rokas A."/>
            <person name="Carro J."/>
            <person name="Camarero S."/>
            <person name="Ferreira P."/>
            <person name="Molpeceres G."/>
            <person name="Ruiz-Duenas F.J."/>
            <person name="Serrano A."/>
            <person name="Henrissat B."/>
            <person name="Drula E."/>
            <person name="Hughes K.W."/>
            <person name="Mata J.L."/>
            <person name="Ishikawa N.K."/>
            <person name="Vargas-Isla R."/>
            <person name="Ushijima S."/>
            <person name="Smith C.A."/>
            <person name="Ahrendt S."/>
            <person name="Andreopoulos W."/>
            <person name="He G."/>
            <person name="Labutti K."/>
            <person name="Lipzen A."/>
            <person name="Ng V."/>
            <person name="Sandor L."/>
            <person name="Barry K."/>
            <person name="Martinez A.T."/>
            <person name="Xiao Y."/>
            <person name="Gibbons J.G."/>
            <person name="Terashima K."/>
            <person name="Hibbett D.S."/>
            <person name="Grigoriev I.V."/>
        </authorList>
    </citation>
    <scope>NUCLEOTIDE SEQUENCE</scope>
    <source>
        <strain evidence="2">TFB9207</strain>
    </source>
</reference>
<evidence type="ECO:0000259" key="1">
    <source>
        <dbReference type="Pfam" id="PF00646"/>
    </source>
</evidence>
<evidence type="ECO:0000313" key="3">
    <source>
        <dbReference type="Proteomes" id="UP001163846"/>
    </source>
</evidence>
<dbReference type="InterPro" id="IPR036047">
    <property type="entry name" value="F-box-like_dom_sf"/>
</dbReference>
<proteinExistence type="predicted"/>
<dbReference type="Proteomes" id="UP001163846">
    <property type="component" value="Unassembled WGS sequence"/>
</dbReference>
<dbReference type="AlphaFoldDB" id="A0AA38NV93"/>